<dbReference type="Gene3D" id="1.10.10.60">
    <property type="entry name" value="Homeodomain-like"/>
    <property type="match status" value="1"/>
</dbReference>
<evidence type="ECO:0000313" key="2">
    <source>
        <dbReference type="EMBL" id="MBC5680771.1"/>
    </source>
</evidence>
<evidence type="ECO:0000313" key="3">
    <source>
        <dbReference type="Proteomes" id="UP000628463"/>
    </source>
</evidence>
<accession>A0ABR7FZZ8</accession>
<dbReference type="InterPro" id="IPR014875">
    <property type="entry name" value="Mor_transcription_activator"/>
</dbReference>
<feature type="domain" description="Mor transcription activator" evidence="1">
    <location>
        <begin position="17"/>
        <end position="97"/>
    </location>
</feature>
<dbReference type="InterPro" id="IPR009057">
    <property type="entry name" value="Homeodomain-like_sf"/>
</dbReference>
<gene>
    <name evidence="2" type="ORF">H8S01_07340</name>
</gene>
<name>A0ABR7FZZ8_9FIRM</name>
<proteinExistence type="predicted"/>
<reference evidence="2 3" key="1">
    <citation type="submission" date="2020-08" db="EMBL/GenBank/DDBJ databases">
        <title>Genome public.</title>
        <authorList>
            <person name="Liu C."/>
            <person name="Sun Q."/>
        </authorList>
    </citation>
    <scope>NUCLEOTIDE SEQUENCE [LARGE SCALE GENOMIC DNA]</scope>
    <source>
        <strain evidence="2 3">NSJ-43</strain>
    </source>
</reference>
<keyword evidence="3" id="KW-1185">Reference proteome</keyword>
<dbReference type="Pfam" id="PF08765">
    <property type="entry name" value="Mor"/>
    <property type="match status" value="1"/>
</dbReference>
<protein>
    <submittedName>
        <fullName evidence="2">Mor transcription activator family protein</fullName>
    </submittedName>
</protein>
<sequence>MSLNRYSVETPEVAFLKKNLDGLNDVYRDIADEIGVENALAIYRLFRGTQISFPSRLFSKEYTHKAIISEYDGNNIPQLAQKYNYSERSVWRILKTMK</sequence>
<dbReference type="Proteomes" id="UP000628463">
    <property type="component" value="Unassembled WGS sequence"/>
</dbReference>
<dbReference type="EMBL" id="JACOPD010000004">
    <property type="protein sequence ID" value="MBC5680771.1"/>
    <property type="molecule type" value="Genomic_DNA"/>
</dbReference>
<comment type="caution">
    <text evidence="2">The sequence shown here is derived from an EMBL/GenBank/DDBJ whole genome shotgun (WGS) entry which is preliminary data.</text>
</comment>
<dbReference type="SUPFAM" id="SSF46689">
    <property type="entry name" value="Homeodomain-like"/>
    <property type="match status" value="1"/>
</dbReference>
<organism evidence="2 3">
    <name type="scientific">Lachnospira hominis</name>
    <name type="common">ex Liu et al. 2021</name>
    <dbReference type="NCBI Taxonomy" id="2763051"/>
    <lineage>
        <taxon>Bacteria</taxon>
        <taxon>Bacillati</taxon>
        <taxon>Bacillota</taxon>
        <taxon>Clostridia</taxon>
        <taxon>Lachnospirales</taxon>
        <taxon>Lachnospiraceae</taxon>
        <taxon>Lachnospira</taxon>
    </lineage>
</organism>
<evidence type="ECO:0000259" key="1">
    <source>
        <dbReference type="Pfam" id="PF08765"/>
    </source>
</evidence>